<organism evidence="1 2">
    <name type="scientific">Vararia minispora EC-137</name>
    <dbReference type="NCBI Taxonomy" id="1314806"/>
    <lineage>
        <taxon>Eukaryota</taxon>
        <taxon>Fungi</taxon>
        <taxon>Dikarya</taxon>
        <taxon>Basidiomycota</taxon>
        <taxon>Agaricomycotina</taxon>
        <taxon>Agaricomycetes</taxon>
        <taxon>Russulales</taxon>
        <taxon>Lachnocladiaceae</taxon>
        <taxon>Vararia</taxon>
    </lineage>
</organism>
<reference evidence="1" key="1">
    <citation type="submission" date="2021-02" db="EMBL/GenBank/DDBJ databases">
        <authorList>
            <consortium name="DOE Joint Genome Institute"/>
            <person name="Ahrendt S."/>
            <person name="Looney B.P."/>
            <person name="Miyauchi S."/>
            <person name="Morin E."/>
            <person name="Drula E."/>
            <person name="Courty P.E."/>
            <person name="Chicoki N."/>
            <person name="Fauchery L."/>
            <person name="Kohler A."/>
            <person name="Kuo A."/>
            <person name="Labutti K."/>
            <person name="Pangilinan J."/>
            <person name="Lipzen A."/>
            <person name="Riley R."/>
            <person name="Andreopoulos W."/>
            <person name="He G."/>
            <person name="Johnson J."/>
            <person name="Barry K.W."/>
            <person name="Grigoriev I.V."/>
            <person name="Nagy L."/>
            <person name="Hibbett D."/>
            <person name="Henrissat B."/>
            <person name="Matheny P.B."/>
            <person name="Labbe J."/>
            <person name="Martin F."/>
        </authorList>
    </citation>
    <scope>NUCLEOTIDE SEQUENCE</scope>
    <source>
        <strain evidence="1">EC-137</strain>
    </source>
</reference>
<evidence type="ECO:0000313" key="1">
    <source>
        <dbReference type="EMBL" id="KAI0033608.1"/>
    </source>
</evidence>
<gene>
    <name evidence="1" type="ORF">K488DRAFT_84803</name>
</gene>
<sequence length="754" mass="78693">MADKSSDSLSAVDASDPAQPDDSLKPGLAGDDDTAPSPLSELSAPDDDDDDDGAGDADKDKSGGHDADNGGRDSASRDGAGSSPPRPNGVAQKQAGPRKDVSPSNIFAAQQHDQNSVIRQHMLHPNPNAPLPGQNPKVIAMLELNAELFKACSEFMARSLPPNHPPYSEYTARLKSNLTWMAAVAEPQPNLARTQLPIFAPPPPVDFFPTERLMQLYAELPSYFEKSVQRLRGTQHPAPPHSLAPPHPQQQTGAPALPGLSLKRDRPPDHATPEPTTKRRDTGENKTPLPMLPPGTPVSRTPFAPPHTPQMHASPSLPAQNFGNPAAAAEANRRAQQLAMRQQLQQQQQQALHAQQAGRQSSPTQMQPPPVPGSGIPPPSPSPQQIQQVSQLYGQNGVRMLHFLQNPQHPFVQHMIKTIPNFQSLPLQQQLERMLQVQKAISVGKAPQHQQPGMAMQTSMGGASIPQAGPSMLPQQSPTLPMQQSSPTHGGFPLAGLGGLTQQQLMSMNPQQRQQILLMQQQQQRLANGGAPFGTPNRGQSMQQPGVGAGANVGSPMHAGSPSGMGDVFGGGMPGIARRTRSPSESAPSPMTPRATQGSSSQAEYARMMQMQAAGMNTPSPAGGGHGFVNPAQMMAGGGTAWGGGSGGIGGGGGYSVTPPGSAHDRMSFGGPTAAAPSPESWGASASMGAGAGVSMGVAAAGLPYAPSPVQHQVQQPQPPQQFGMDSVGVGVGVGAGGSPAVVDGMEFNDIFNW</sequence>
<reference evidence="1" key="2">
    <citation type="journal article" date="2022" name="New Phytol.">
        <title>Evolutionary transition to the ectomycorrhizal habit in the genomes of a hyperdiverse lineage of mushroom-forming fungi.</title>
        <authorList>
            <person name="Looney B."/>
            <person name="Miyauchi S."/>
            <person name="Morin E."/>
            <person name="Drula E."/>
            <person name="Courty P.E."/>
            <person name="Kohler A."/>
            <person name="Kuo A."/>
            <person name="LaButti K."/>
            <person name="Pangilinan J."/>
            <person name="Lipzen A."/>
            <person name="Riley R."/>
            <person name="Andreopoulos W."/>
            <person name="He G."/>
            <person name="Johnson J."/>
            <person name="Nolan M."/>
            <person name="Tritt A."/>
            <person name="Barry K.W."/>
            <person name="Grigoriev I.V."/>
            <person name="Nagy L.G."/>
            <person name="Hibbett D."/>
            <person name="Henrissat B."/>
            <person name="Matheny P.B."/>
            <person name="Labbe J."/>
            <person name="Martin F.M."/>
        </authorList>
    </citation>
    <scope>NUCLEOTIDE SEQUENCE</scope>
    <source>
        <strain evidence="1">EC-137</strain>
    </source>
</reference>
<proteinExistence type="predicted"/>
<dbReference type="EMBL" id="MU273516">
    <property type="protein sequence ID" value="KAI0033608.1"/>
    <property type="molecule type" value="Genomic_DNA"/>
</dbReference>
<comment type="caution">
    <text evidence="1">The sequence shown here is derived from an EMBL/GenBank/DDBJ whole genome shotgun (WGS) entry which is preliminary data.</text>
</comment>
<keyword evidence="2" id="KW-1185">Reference proteome</keyword>
<protein>
    <submittedName>
        <fullName evidence="1">Uncharacterized protein</fullName>
    </submittedName>
</protein>
<accession>A0ACB8QQ41</accession>
<evidence type="ECO:0000313" key="2">
    <source>
        <dbReference type="Proteomes" id="UP000814128"/>
    </source>
</evidence>
<dbReference type="Proteomes" id="UP000814128">
    <property type="component" value="Unassembled WGS sequence"/>
</dbReference>
<name>A0ACB8QQ41_9AGAM</name>